<name>A0A1M6HKK1_9CLOT</name>
<dbReference type="Gene3D" id="2.60.40.680">
    <property type="match status" value="1"/>
</dbReference>
<feature type="signal peptide" evidence="1">
    <location>
        <begin position="1"/>
        <end position="18"/>
    </location>
</feature>
<dbReference type="PANTHER" id="PTHR10151">
    <property type="entry name" value="ECTONUCLEOTIDE PYROPHOSPHATASE/PHOSPHODIESTERASE"/>
    <property type="match status" value="1"/>
</dbReference>
<dbReference type="SUPFAM" id="SSF49384">
    <property type="entry name" value="Carbohydrate-binding domain"/>
    <property type="match status" value="1"/>
</dbReference>
<dbReference type="PROSITE" id="PS00018">
    <property type="entry name" value="EF_HAND_1"/>
    <property type="match status" value="1"/>
</dbReference>
<keyword evidence="3" id="KW-1185">Reference proteome</keyword>
<dbReference type="InterPro" id="IPR017850">
    <property type="entry name" value="Alkaline_phosphatase_core_sf"/>
</dbReference>
<dbReference type="GO" id="GO:0016787">
    <property type="term" value="F:hydrolase activity"/>
    <property type="evidence" value="ECO:0007669"/>
    <property type="project" value="UniProtKB-ARBA"/>
</dbReference>
<dbReference type="PANTHER" id="PTHR10151:SF120">
    <property type="entry name" value="BIS(5'-ADENOSYL)-TRIPHOSPHATASE"/>
    <property type="match status" value="1"/>
</dbReference>
<gene>
    <name evidence="2" type="ORF">SAMN05444401_2553</name>
</gene>
<dbReference type="InterPro" id="IPR008965">
    <property type="entry name" value="CBM2/CBM3_carb-bd_dom_sf"/>
</dbReference>
<evidence type="ECO:0000256" key="1">
    <source>
        <dbReference type="SAM" id="SignalP"/>
    </source>
</evidence>
<sequence>MKKKYLFTFIITASTFIASSLLPLNYGIKAKASENTQETSLDKFDLNKDGLISIGDLSLGYSNKILSNKSIKELTKKLGFFPYKRTLIIGIDGAGNAFYEKAPYYGSSTLDNVRHTPFINEFFKEGAVTHNSMVDMPSNSAPGWVAALHGYSYYEASNPYRITNDIAESTPYPLDSPYPSVFKVVKENFPQRKAASFSNWEGINKGIIESNIGVEFSGGSDKEVTENLVNYIKTGKAKESSMLYVHLNDVDYAGHTKGWFKDEFYKALSEKDDNVKDIIQAMKDEKLLEDTLIILTTDHGGRDTGHGNGHPETLTTFISFYGPTIAPNKILDGGKQKDIPPIIAKAMNFQPSDSWTGKVFDESMFLSQKDLSKYNKQKTTLKLLNTDTSASLVLDHNENKLTALDVTLLYDSSKISIQNIQLSKDVKVITDSNEYGTLKLTILSNNIKNDVPFLKINYSSLDIKPISTGNLIIDKAIGGDSQGNEILLNIQ</sequence>
<keyword evidence="1" id="KW-0732">Signal</keyword>
<dbReference type="EMBL" id="FQZO01000003">
    <property type="protein sequence ID" value="SHJ22692.1"/>
    <property type="molecule type" value="Genomic_DNA"/>
</dbReference>
<protein>
    <submittedName>
        <fullName evidence="2">Type I phosphodiesterase / nucleotide pyrophosphatase</fullName>
    </submittedName>
</protein>
<evidence type="ECO:0000313" key="3">
    <source>
        <dbReference type="Proteomes" id="UP000184080"/>
    </source>
</evidence>
<proteinExistence type="predicted"/>
<evidence type="ECO:0000313" key="2">
    <source>
        <dbReference type="EMBL" id="SHJ22692.1"/>
    </source>
</evidence>
<organism evidence="2 3">
    <name type="scientific">Clostridium amylolyticum</name>
    <dbReference type="NCBI Taxonomy" id="1121298"/>
    <lineage>
        <taxon>Bacteria</taxon>
        <taxon>Bacillati</taxon>
        <taxon>Bacillota</taxon>
        <taxon>Clostridia</taxon>
        <taxon>Eubacteriales</taxon>
        <taxon>Clostridiaceae</taxon>
        <taxon>Clostridium</taxon>
    </lineage>
</organism>
<dbReference type="Proteomes" id="UP000184080">
    <property type="component" value="Unassembled WGS sequence"/>
</dbReference>
<dbReference type="STRING" id="1121298.SAMN05444401_2553"/>
<dbReference type="InterPro" id="IPR002591">
    <property type="entry name" value="Phosphodiest/P_Trfase"/>
</dbReference>
<dbReference type="Pfam" id="PF01663">
    <property type="entry name" value="Phosphodiest"/>
    <property type="match status" value="1"/>
</dbReference>
<dbReference type="SUPFAM" id="SSF53649">
    <property type="entry name" value="Alkaline phosphatase-like"/>
    <property type="match status" value="1"/>
</dbReference>
<accession>A0A1M6HKK1</accession>
<dbReference type="AlphaFoldDB" id="A0A1M6HKK1"/>
<reference evidence="2 3" key="1">
    <citation type="submission" date="2016-11" db="EMBL/GenBank/DDBJ databases">
        <authorList>
            <person name="Jaros S."/>
            <person name="Januszkiewicz K."/>
            <person name="Wedrychowicz H."/>
        </authorList>
    </citation>
    <scope>NUCLEOTIDE SEQUENCE [LARGE SCALE GENOMIC DNA]</scope>
    <source>
        <strain evidence="2 3">DSM 21864</strain>
    </source>
</reference>
<dbReference type="RefSeq" id="WP_073007065.1">
    <property type="nucleotide sequence ID" value="NZ_FQZO01000003.1"/>
</dbReference>
<dbReference type="GO" id="GO:0030246">
    <property type="term" value="F:carbohydrate binding"/>
    <property type="evidence" value="ECO:0007669"/>
    <property type="project" value="InterPro"/>
</dbReference>
<feature type="chain" id="PRO_5039472370" evidence="1">
    <location>
        <begin position="19"/>
        <end position="491"/>
    </location>
</feature>
<dbReference type="InterPro" id="IPR018247">
    <property type="entry name" value="EF_Hand_1_Ca_BS"/>
</dbReference>
<dbReference type="OrthoDB" id="279611at2"/>
<dbReference type="Gene3D" id="3.40.720.10">
    <property type="entry name" value="Alkaline Phosphatase, subunit A"/>
    <property type="match status" value="1"/>
</dbReference>